<dbReference type="PANTHER" id="PTHR46237:SF1">
    <property type="entry name" value="CYTOCHROME B5 REDUCTASE 4"/>
    <property type="match status" value="1"/>
</dbReference>
<dbReference type="SUPFAM" id="SSF55856">
    <property type="entry name" value="Cytochrome b5-like heme/steroid binding domain"/>
    <property type="match status" value="1"/>
</dbReference>
<evidence type="ECO:0000256" key="3">
    <source>
        <dbReference type="ARBA" id="ARBA00023004"/>
    </source>
</evidence>
<dbReference type="GO" id="GO:0046872">
    <property type="term" value="F:metal ion binding"/>
    <property type="evidence" value="ECO:0007669"/>
    <property type="project" value="UniProtKB-UniRule"/>
</dbReference>
<dbReference type="PANTHER" id="PTHR46237">
    <property type="entry name" value="CYTOCHROME B5 REDUCTASE 4 FAMILY MEMBER"/>
    <property type="match status" value="1"/>
</dbReference>
<evidence type="ECO:0000256" key="4">
    <source>
        <dbReference type="RuleBase" id="RU362121"/>
    </source>
</evidence>
<evidence type="ECO:0000259" key="6">
    <source>
        <dbReference type="PROSITE" id="PS50255"/>
    </source>
</evidence>
<comment type="similarity">
    <text evidence="4">Belongs to the cytochrome b5 family.</text>
</comment>
<feature type="compositionally biased region" description="Acidic residues" evidence="5">
    <location>
        <begin position="51"/>
        <end position="60"/>
    </location>
</feature>
<dbReference type="GO" id="GO:0020037">
    <property type="term" value="F:heme binding"/>
    <property type="evidence" value="ECO:0007669"/>
    <property type="project" value="UniProtKB-UniRule"/>
</dbReference>
<proteinExistence type="inferred from homology"/>
<evidence type="ECO:0000256" key="5">
    <source>
        <dbReference type="SAM" id="MobiDB-lite"/>
    </source>
</evidence>
<sequence length="217" mass="24266">MFSQISNFFSYTSQDIKENNDSTENEHDLSSRVITSNLETSIPQMTISGSNEDDDDDDAPLEFPLPDGPQRVKTIVSSSLTTMSTSSKPTPLQKANKKRQKVALEPGHSTLDWANLKNSGVDLRGVPGLRKYTMEELRQHRTESDAWTALNGTIYNITPYLKFHPGGEKELMRCAGRDGTKLFMSIHSWVNYEFMLDKCVVGSLISDNDGPSSRLEV</sequence>
<dbReference type="EMBL" id="CAJVPL010000527">
    <property type="protein sequence ID" value="CAG8506380.1"/>
    <property type="molecule type" value="Genomic_DNA"/>
</dbReference>
<dbReference type="OrthoDB" id="432299at2759"/>
<dbReference type="PROSITE" id="PS00191">
    <property type="entry name" value="CYTOCHROME_B5_1"/>
    <property type="match status" value="1"/>
</dbReference>
<reference evidence="7" key="1">
    <citation type="submission" date="2021-06" db="EMBL/GenBank/DDBJ databases">
        <authorList>
            <person name="Kallberg Y."/>
            <person name="Tangrot J."/>
            <person name="Rosling A."/>
        </authorList>
    </citation>
    <scope>NUCLEOTIDE SEQUENCE</scope>
    <source>
        <strain evidence="7">MT106</strain>
    </source>
</reference>
<keyword evidence="1 4" id="KW-0349">Heme</keyword>
<accession>A0A9N9F3K3</accession>
<feature type="compositionally biased region" description="Polar residues" evidence="5">
    <location>
        <begin position="32"/>
        <end position="50"/>
    </location>
</feature>
<evidence type="ECO:0000313" key="7">
    <source>
        <dbReference type="EMBL" id="CAG8506380.1"/>
    </source>
</evidence>
<keyword evidence="3 4" id="KW-0408">Iron</keyword>
<dbReference type="PROSITE" id="PS50255">
    <property type="entry name" value="CYTOCHROME_B5_2"/>
    <property type="match status" value="1"/>
</dbReference>
<feature type="compositionally biased region" description="Low complexity" evidence="5">
    <location>
        <begin position="79"/>
        <end position="90"/>
    </location>
</feature>
<feature type="compositionally biased region" description="Basic and acidic residues" evidence="5">
    <location>
        <begin position="16"/>
        <end position="30"/>
    </location>
</feature>
<name>A0A9N9F3K3_9GLOM</name>
<evidence type="ECO:0000256" key="1">
    <source>
        <dbReference type="ARBA" id="ARBA00022617"/>
    </source>
</evidence>
<keyword evidence="8" id="KW-1185">Reference proteome</keyword>
<dbReference type="InterPro" id="IPR001199">
    <property type="entry name" value="Cyt_B5-like_heme/steroid-bd"/>
</dbReference>
<evidence type="ECO:0000256" key="2">
    <source>
        <dbReference type="ARBA" id="ARBA00022723"/>
    </source>
</evidence>
<dbReference type="PRINTS" id="PR00363">
    <property type="entry name" value="CYTOCHROMEB5"/>
</dbReference>
<dbReference type="SMART" id="SM01117">
    <property type="entry name" value="Cyt-b5"/>
    <property type="match status" value="1"/>
</dbReference>
<dbReference type="Gene3D" id="3.10.120.10">
    <property type="entry name" value="Cytochrome b5-like heme/steroid binding domain"/>
    <property type="match status" value="1"/>
</dbReference>
<organism evidence="7 8">
    <name type="scientific">Ambispora gerdemannii</name>
    <dbReference type="NCBI Taxonomy" id="144530"/>
    <lineage>
        <taxon>Eukaryota</taxon>
        <taxon>Fungi</taxon>
        <taxon>Fungi incertae sedis</taxon>
        <taxon>Mucoromycota</taxon>
        <taxon>Glomeromycotina</taxon>
        <taxon>Glomeromycetes</taxon>
        <taxon>Archaeosporales</taxon>
        <taxon>Ambisporaceae</taxon>
        <taxon>Ambispora</taxon>
    </lineage>
</organism>
<comment type="caution">
    <text evidence="7">The sequence shown here is derived from an EMBL/GenBank/DDBJ whole genome shotgun (WGS) entry which is preliminary data.</text>
</comment>
<dbReference type="InterPro" id="IPR036400">
    <property type="entry name" value="Cyt_B5-like_heme/steroid_sf"/>
</dbReference>
<feature type="region of interest" description="Disordered" evidence="5">
    <location>
        <begin position="16"/>
        <end position="69"/>
    </location>
</feature>
<evidence type="ECO:0000313" key="8">
    <source>
        <dbReference type="Proteomes" id="UP000789831"/>
    </source>
</evidence>
<feature type="region of interest" description="Disordered" evidence="5">
    <location>
        <begin position="79"/>
        <end position="98"/>
    </location>
</feature>
<dbReference type="GO" id="GO:0005737">
    <property type="term" value="C:cytoplasm"/>
    <property type="evidence" value="ECO:0007669"/>
    <property type="project" value="TreeGrafter"/>
</dbReference>
<dbReference type="Proteomes" id="UP000789831">
    <property type="component" value="Unassembled WGS sequence"/>
</dbReference>
<dbReference type="InterPro" id="IPR018506">
    <property type="entry name" value="Cyt_B5_heme-BS"/>
</dbReference>
<dbReference type="InterPro" id="IPR051872">
    <property type="entry name" value="Cytochrome_b5/Flavoprotein_Rdt"/>
</dbReference>
<protein>
    <submittedName>
        <fullName evidence="7">6775_t:CDS:1</fullName>
    </submittedName>
</protein>
<gene>
    <name evidence="7" type="ORF">AGERDE_LOCUS4512</name>
</gene>
<dbReference type="FunFam" id="3.10.120.10:FF:000001">
    <property type="entry name" value="Cytochrome b5 reductase 4"/>
    <property type="match status" value="1"/>
</dbReference>
<keyword evidence="2 4" id="KW-0479">Metal-binding</keyword>
<dbReference type="Pfam" id="PF00173">
    <property type="entry name" value="Cyt-b5"/>
    <property type="match status" value="1"/>
</dbReference>
<dbReference type="GO" id="GO:0004128">
    <property type="term" value="F:cytochrome-b5 reductase activity, acting on NAD(P)H"/>
    <property type="evidence" value="ECO:0007669"/>
    <property type="project" value="TreeGrafter"/>
</dbReference>
<feature type="domain" description="Cytochrome b5 heme-binding" evidence="6">
    <location>
        <begin position="129"/>
        <end position="205"/>
    </location>
</feature>
<dbReference type="AlphaFoldDB" id="A0A9N9F3K3"/>